<evidence type="ECO:0000256" key="6">
    <source>
        <dbReference type="ARBA" id="ARBA00022679"/>
    </source>
</evidence>
<evidence type="ECO:0000256" key="5">
    <source>
        <dbReference type="ARBA" id="ARBA00021850"/>
    </source>
</evidence>
<dbReference type="GO" id="GO:0030170">
    <property type="term" value="F:pyridoxal phosphate binding"/>
    <property type="evidence" value="ECO:0007669"/>
    <property type="project" value="InterPro"/>
</dbReference>
<evidence type="ECO:0000256" key="2">
    <source>
        <dbReference type="ARBA" id="ARBA00002824"/>
    </source>
</evidence>
<dbReference type="AlphaFoldDB" id="A0A2V1H200"/>
<dbReference type="Gene3D" id="3.90.1150.10">
    <property type="entry name" value="Aspartate Aminotransferase, domain 1"/>
    <property type="match status" value="1"/>
</dbReference>
<evidence type="ECO:0000256" key="4">
    <source>
        <dbReference type="ARBA" id="ARBA00012239"/>
    </source>
</evidence>
<dbReference type="InterPro" id="IPR020578">
    <property type="entry name" value="Aminotrans_V_PyrdxlP_BS"/>
</dbReference>
<proteinExistence type="inferred from homology"/>
<accession>A0A2V1H200</accession>
<dbReference type="PANTHER" id="PTHR43586">
    <property type="entry name" value="CYSTEINE DESULFURASE"/>
    <property type="match status" value="1"/>
</dbReference>
<sequence>MPDSSPWRDQFPCFSEDDFPIYFDSAATSQKPLSVIQAMDQVWRSGLANVHRASYRLASKSTEQFESARATVAQFIKAKPEEIIFSKGTTEAINLAAQLLENQFQPGDLIALSVMEHHANLVPWQQLAKRKQLKLCWIELNKNNQLDMQCWQQILEQRPKLVAISHISNAIGSINPIEKIISDAKKINAITLIDAAQSITHLPIDVKKLDCDFLAFSGHKLFGPTGIGALYGRYQLLEQLPPVQFGGEMIRQVCRDYSEFQNPPFRFEPGTPNIAGALGMASAINWLKSQNQPAIEHWQQQLAELCREKLTAIDGVSALTPNTGSIQAFAITGVHTADIAMILDEQNIALRSGHHCAMPLIESLGLAGCLRVSIGPYNTANEINALAEALEQAMELLAE</sequence>
<evidence type="ECO:0000256" key="8">
    <source>
        <dbReference type="ARBA" id="ARBA00050776"/>
    </source>
</evidence>
<keyword evidence="12" id="KW-1185">Reference proteome</keyword>
<dbReference type="InterPro" id="IPR000192">
    <property type="entry name" value="Aminotrans_V_dom"/>
</dbReference>
<keyword evidence="6" id="KW-0808">Transferase</keyword>
<dbReference type="InterPro" id="IPR015424">
    <property type="entry name" value="PyrdxlP-dep_Trfase"/>
</dbReference>
<dbReference type="PANTHER" id="PTHR43586:SF8">
    <property type="entry name" value="CYSTEINE DESULFURASE 1, CHLOROPLASTIC"/>
    <property type="match status" value="1"/>
</dbReference>
<evidence type="ECO:0000259" key="10">
    <source>
        <dbReference type="Pfam" id="PF00266"/>
    </source>
</evidence>
<protein>
    <recommendedName>
        <fullName evidence="5">Probable cysteine desulfurase</fullName>
        <ecNumber evidence="4">2.8.1.7</ecNumber>
    </recommendedName>
</protein>
<dbReference type="Gene3D" id="3.40.640.10">
    <property type="entry name" value="Type I PLP-dependent aspartate aminotransferase-like (Major domain)"/>
    <property type="match status" value="1"/>
</dbReference>
<dbReference type="Proteomes" id="UP000244906">
    <property type="component" value="Unassembled WGS sequence"/>
</dbReference>
<comment type="cofactor">
    <cofactor evidence="1 9">
        <name>pyridoxal 5'-phosphate</name>
        <dbReference type="ChEBI" id="CHEBI:597326"/>
    </cofactor>
</comment>
<evidence type="ECO:0000256" key="3">
    <source>
        <dbReference type="ARBA" id="ARBA00010447"/>
    </source>
</evidence>
<dbReference type="InterPro" id="IPR010970">
    <property type="entry name" value="Cys_dSase_SufS"/>
</dbReference>
<comment type="similarity">
    <text evidence="3">Belongs to the class-V pyridoxal-phosphate-dependent aminotransferase family. Csd subfamily.</text>
</comment>
<reference evidence="11 12" key="1">
    <citation type="submission" date="2018-04" db="EMBL/GenBank/DDBJ databases">
        <title>Thalassorhabdus spongiae gen. nov., sp. nov., isolated from a marine sponge in South-West Iceland.</title>
        <authorList>
            <person name="Knobloch S."/>
            <person name="Daussin A."/>
            <person name="Johannsson R."/>
            <person name="Marteinsson V.T."/>
        </authorList>
    </citation>
    <scope>NUCLEOTIDE SEQUENCE [LARGE SCALE GENOMIC DNA]</scope>
    <source>
        <strain evidence="11 12">Hp12</strain>
    </source>
</reference>
<gene>
    <name evidence="11" type="ORF">DC094_00680</name>
</gene>
<dbReference type="InterPro" id="IPR015422">
    <property type="entry name" value="PyrdxlP-dep_Trfase_small"/>
</dbReference>
<dbReference type="OrthoDB" id="9808002at2"/>
<comment type="catalytic activity">
    <reaction evidence="8">
        <text>(sulfur carrier)-H + L-cysteine = (sulfur carrier)-SH + L-alanine</text>
        <dbReference type="Rhea" id="RHEA:43892"/>
        <dbReference type="Rhea" id="RHEA-COMP:14737"/>
        <dbReference type="Rhea" id="RHEA-COMP:14739"/>
        <dbReference type="ChEBI" id="CHEBI:29917"/>
        <dbReference type="ChEBI" id="CHEBI:35235"/>
        <dbReference type="ChEBI" id="CHEBI:57972"/>
        <dbReference type="ChEBI" id="CHEBI:64428"/>
        <dbReference type="EC" id="2.8.1.7"/>
    </reaction>
</comment>
<dbReference type="InterPro" id="IPR016454">
    <property type="entry name" value="Cysteine_dSase"/>
</dbReference>
<organism evidence="11 12">
    <name type="scientific">Pelagibaculum spongiae</name>
    <dbReference type="NCBI Taxonomy" id="2080658"/>
    <lineage>
        <taxon>Bacteria</taxon>
        <taxon>Pseudomonadati</taxon>
        <taxon>Pseudomonadota</taxon>
        <taxon>Gammaproteobacteria</taxon>
        <taxon>Oceanospirillales</taxon>
        <taxon>Pelagibaculum</taxon>
    </lineage>
</organism>
<keyword evidence="7" id="KW-0663">Pyridoxal phosphate</keyword>
<dbReference type="PROSITE" id="PS00595">
    <property type="entry name" value="AA_TRANSFER_CLASS_5"/>
    <property type="match status" value="1"/>
</dbReference>
<dbReference type="EC" id="2.8.1.7" evidence="4"/>
<dbReference type="GO" id="GO:0031071">
    <property type="term" value="F:cysteine desulfurase activity"/>
    <property type="evidence" value="ECO:0007669"/>
    <property type="project" value="UniProtKB-EC"/>
</dbReference>
<name>A0A2V1H200_9GAMM</name>
<dbReference type="CDD" id="cd06453">
    <property type="entry name" value="SufS_like"/>
    <property type="match status" value="1"/>
</dbReference>
<dbReference type="InterPro" id="IPR015421">
    <property type="entry name" value="PyrdxlP-dep_Trfase_major"/>
</dbReference>
<evidence type="ECO:0000256" key="9">
    <source>
        <dbReference type="RuleBase" id="RU004504"/>
    </source>
</evidence>
<comment type="function">
    <text evidence="2">Catalyzes the removal of elemental sulfur and selenium atoms from L-cysteine, L-cystine, L-selenocysteine, and L-selenocystine to produce L-alanine.</text>
</comment>
<dbReference type="PIRSF" id="PIRSF005572">
    <property type="entry name" value="NifS"/>
    <property type="match status" value="1"/>
</dbReference>
<dbReference type="EMBL" id="QDDL01000001">
    <property type="protein sequence ID" value="PVZ72563.1"/>
    <property type="molecule type" value="Genomic_DNA"/>
</dbReference>
<evidence type="ECO:0000313" key="12">
    <source>
        <dbReference type="Proteomes" id="UP000244906"/>
    </source>
</evidence>
<feature type="domain" description="Aminotransferase class V" evidence="10">
    <location>
        <begin position="21"/>
        <end position="386"/>
    </location>
</feature>
<evidence type="ECO:0000256" key="7">
    <source>
        <dbReference type="ARBA" id="ARBA00022898"/>
    </source>
</evidence>
<evidence type="ECO:0000256" key="1">
    <source>
        <dbReference type="ARBA" id="ARBA00001933"/>
    </source>
</evidence>
<dbReference type="Pfam" id="PF00266">
    <property type="entry name" value="Aminotran_5"/>
    <property type="match status" value="1"/>
</dbReference>
<evidence type="ECO:0000313" key="11">
    <source>
        <dbReference type="EMBL" id="PVZ72563.1"/>
    </source>
</evidence>
<comment type="caution">
    <text evidence="11">The sequence shown here is derived from an EMBL/GenBank/DDBJ whole genome shotgun (WGS) entry which is preliminary data.</text>
</comment>
<dbReference type="GO" id="GO:0006534">
    <property type="term" value="P:cysteine metabolic process"/>
    <property type="evidence" value="ECO:0007669"/>
    <property type="project" value="InterPro"/>
</dbReference>
<dbReference type="SUPFAM" id="SSF53383">
    <property type="entry name" value="PLP-dependent transferases"/>
    <property type="match status" value="1"/>
</dbReference>